<dbReference type="PROSITE" id="PS51257">
    <property type="entry name" value="PROKAR_LIPOPROTEIN"/>
    <property type="match status" value="1"/>
</dbReference>
<dbReference type="InterPro" id="IPR039366">
    <property type="entry name" value="Pilotin"/>
</dbReference>
<dbReference type="Pfam" id="PF09619">
    <property type="entry name" value="YscW"/>
    <property type="match status" value="1"/>
</dbReference>
<keyword evidence="1" id="KW-0732">Signal</keyword>
<protein>
    <recommendedName>
        <fullName evidence="4">Lipoprotein</fullName>
    </recommendedName>
</protein>
<dbReference type="STRING" id="375574.GCA_001418035_02485"/>
<dbReference type="AlphaFoldDB" id="A0A0K6H6C6"/>
<evidence type="ECO:0000256" key="1">
    <source>
        <dbReference type="SAM" id="SignalP"/>
    </source>
</evidence>
<dbReference type="Proteomes" id="UP000243535">
    <property type="component" value="Unassembled WGS sequence"/>
</dbReference>
<proteinExistence type="predicted"/>
<gene>
    <name evidence="2" type="ORF">Ga0061063_2711</name>
</gene>
<organism evidence="2 3">
    <name type="scientific">Gulbenkiania indica</name>
    <dbReference type="NCBI Taxonomy" id="375574"/>
    <lineage>
        <taxon>Bacteria</taxon>
        <taxon>Pseudomonadati</taxon>
        <taxon>Pseudomonadota</taxon>
        <taxon>Betaproteobacteria</taxon>
        <taxon>Neisseriales</taxon>
        <taxon>Chromobacteriaceae</taxon>
        <taxon>Gulbenkiania</taxon>
    </lineage>
</organism>
<name>A0A0K6H6C6_9NEIS</name>
<evidence type="ECO:0000313" key="3">
    <source>
        <dbReference type="Proteomes" id="UP000243535"/>
    </source>
</evidence>
<feature type="chain" id="PRO_5005503652" description="Lipoprotein" evidence="1">
    <location>
        <begin position="24"/>
        <end position="152"/>
    </location>
</feature>
<sequence>MRHRLALRGVATLAALVVTVSTAGCASSAPSSGAPKGFVPAYLTGSVTLADSHVQPVGGSHLRIRLYDVSRKDAPPALLAEQLMDNPRRFPAVFSLCHDAREVRPGQEWELDGGYYVDGELRYMQRLHLDGSDIRDKPALILSPVGQQPTTP</sequence>
<dbReference type="EMBL" id="CYHA01000008">
    <property type="protein sequence ID" value="CUA86540.1"/>
    <property type="molecule type" value="Genomic_DNA"/>
</dbReference>
<feature type="signal peptide" evidence="1">
    <location>
        <begin position="1"/>
        <end position="23"/>
    </location>
</feature>
<dbReference type="RefSeq" id="WP_169787380.1">
    <property type="nucleotide sequence ID" value="NZ_CYHA01000008.1"/>
</dbReference>
<evidence type="ECO:0008006" key="4">
    <source>
        <dbReference type="Google" id="ProtNLM"/>
    </source>
</evidence>
<evidence type="ECO:0000313" key="2">
    <source>
        <dbReference type="EMBL" id="CUA86540.1"/>
    </source>
</evidence>
<reference evidence="3" key="1">
    <citation type="submission" date="2015-08" db="EMBL/GenBank/DDBJ databases">
        <authorList>
            <person name="Varghese N."/>
        </authorList>
    </citation>
    <scope>NUCLEOTIDE SEQUENCE [LARGE SCALE GENOMIC DNA]</scope>
    <source>
        <strain evidence="3">DSM 17901</strain>
    </source>
</reference>
<keyword evidence="3" id="KW-1185">Reference proteome</keyword>
<accession>A0A0K6H6C6</accession>